<comment type="caution">
    <text evidence="2">The sequence shown here is derived from an EMBL/GenBank/DDBJ whole genome shotgun (WGS) entry which is preliminary data.</text>
</comment>
<dbReference type="Gene3D" id="1.10.640.10">
    <property type="entry name" value="Haem peroxidase domain superfamily, animal type"/>
    <property type="match status" value="1"/>
</dbReference>
<reference evidence="2" key="1">
    <citation type="submission" date="2023-07" db="EMBL/GenBank/DDBJ databases">
        <authorList>
            <person name="Stuckert A."/>
        </authorList>
    </citation>
    <scope>NUCLEOTIDE SEQUENCE</scope>
</reference>
<feature type="non-terminal residue" evidence="2">
    <location>
        <position position="437"/>
    </location>
</feature>
<organism evidence="2 3">
    <name type="scientific">Ranitomeya imitator</name>
    <name type="common">mimic poison frog</name>
    <dbReference type="NCBI Taxonomy" id="111125"/>
    <lineage>
        <taxon>Eukaryota</taxon>
        <taxon>Metazoa</taxon>
        <taxon>Chordata</taxon>
        <taxon>Craniata</taxon>
        <taxon>Vertebrata</taxon>
        <taxon>Euteleostomi</taxon>
        <taxon>Amphibia</taxon>
        <taxon>Batrachia</taxon>
        <taxon>Anura</taxon>
        <taxon>Neobatrachia</taxon>
        <taxon>Hyloidea</taxon>
        <taxon>Dendrobatidae</taxon>
        <taxon>Dendrobatinae</taxon>
        <taxon>Ranitomeya</taxon>
    </lineage>
</organism>
<dbReference type="Proteomes" id="UP001176940">
    <property type="component" value="Unassembled WGS sequence"/>
</dbReference>
<proteinExistence type="predicted"/>
<keyword evidence="1" id="KW-0812">Transmembrane</keyword>
<dbReference type="PANTHER" id="PTHR11475:SF144">
    <property type="entry name" value="NAD(P)H OXIDASE (H2O2-FORMING)"/>
    <property type="match status" value="1"/>
</dbReference>
<keyword evidence="1" id="KW-0472">Membrane</keyword>
<gene>
    <name evidence="2" type="ORF">RIMI_LOCUS4104092</name>
</gene>
<protein>
    <submittedName>
        <fullName evidence="2">Uncharacterized protein</fullName>
    </submittedName>
</protein>
<feature type="transmembrane region" description="Helical" evidence="1">
    <location>
        <begin position="44"/>
        <end position="65"/>
    </location>
</feature>
<feature type="transmembrane region" description="Helical" evidence="1">
    <location>
        <begin position="20"/>
        <end position="37"/>
    </location>
</feature>
<dbReference type="EMBL" id="CAUEEQ010006446">
    <property type="protein sequence ID" value="CAJ0930068.1"/>
    <property type="molecule type" value="Genomic_DNA"/>
</dbReference>
<dbReference type="InterPro" id="IPR010255">
    <property type="entry name" value="Haem_peroxidase_sf"/>
</dbReference>
<dbReference type="InterPro" id="IPR019791">
    <property type="entry name" value="Haem_peroxidase_animal"/>
</dbReference>
<evidence type="ECO:0000313" key="3">
    <source>
        <dbReference type="Proteomes" id="UP001176940"/>
    </source>
</evidence>
<dbReference type="InterPro" id="IPR037120">
    <property type="entry name" value="Haem_peroxidase_sf_animal"/>
</dbReference>
<accession>A0ABN9L0F7</accession>
<dbReference type="PANTHER" id="PTHR11475">
    <property type="entry name" value="OXIDASE/PEROXIDASE"/>
    <property type="match status" value="1"/>
</dbReference>
<feature type="transmembrane region" description="Helical" evidence="1">
    <location>
        <begin position="116"/>
        <end position="137"/>
    </location>
</feature>
<evidence type="ECO:0000256" key="1">
    <source>
        <dbReference type="SAM" id="Phobius"/>
    </source>
</evidence>
<keyword evidence="3" id="KW-1185">Reference proteome</keyword>
<dbReference type="SUPFAM" id="SSF48113">
    <property type="entry name" value="Heme-dependent peroxidases"/>
    <property type="match status" value="1"/>
</dbReference>
<feature type="transmembrane region" description="Helical" evidence="1">
    <location>
        <begin position="71"/>
        <end position="104"/>
    </location>
</feature>
<keyword evidence="1" id="KW-1133">Transmembrane helix</keyword>
<sequence>MEVIQGISILTWIGVGNSEFLRLGFVLMMSLFLIHDLKFGLKKILSILLFFCFSVFHVVVSRVFVSSVVISAVVVSAVVVSAVVVVVIGVVFRVVVIGVVFRVVDSLMSPSLISTNMYAGYVIFMFGMTCFSGYHVMSEIIGIENLGCPIEYLNIEIPAGDEVFDPESTGKIVMPFRRSKWCKQSGNSPNNPRYQVINHGLYLLEMSFPVHAVNYDVIQSLQNRMEPSGLGINTIGLDQVLCDSSMTPKSNIAITSRETASRRASGIRIRMAYFTCMESSFDRMFTSQQNLPNASTTPQINSRPFICLIENNIVNSVTSWIDGSSIYGPSHSWCDALRSFSGGKLTSSSDPMFPEEAVDRIPMWKPVYPFKRGTENIGIYGFGYNRANENPFLQAESIVWFRYHNYLAEEFARNHPEWSDEDLFHYARKWVIATYQV</sequence>
<dbReference type="Pfam" id="PF03098">
    <property type="entry name" value="An_peroxidase"/>
    <property type="match status" value="1"/>
</dbReference>
<name>A0ABN9L0F7_9NEOB</name>
<dbReference type="PROSITE" id="PS50292">
    <property type="entry name" value="PEROXIDASE_3"/>
    <property type="match status" value="1"/>
</dbReference>
<evidence type="ECO:0000313" key="2">
    <source>
        <dbReference type="EMBL" id="CAJ0930068.1"/>
    </source>
</evidence>